<keyword evidence="1" id="KW-0812">Transmembrane</keyword>
<feature type="transmembrane region" description="Helical" evidence="1">
    <location>
        <begin position="31"/>
        <end position="47"/>
    </location>
</feature>
<gene>
    <name evidence="2" type="ORF">OM33_17445</name>
</gene>
<proteinExistence type="predicted"/>
<dbReference type="Proteomes" id="UP000030341">
    <property type="component" value="Chromosome 2"/>
</dbReference>
<evidence type="ECO:0000256" key="1">
    <source>
        <dbReference type="SAM" id="Phobius"/>
    </source>
</evidence>
<dbReference type="HOGENOM" id="CLU_113195_1_0_6"/>
<evidence type="ECO:0000313" key="2">
    <source>
        <dbReference type="EMBL" id="AIY66881.1"/>
    </source>
</evidence>
<evidence type="ECO:0008006" key="4">
    <source>
        <dbReference type="Google" id="ProtNLM"/>
    </source>
</evidence>
<dbReference type="STRING" id="1348114.OM33_17445"/>
<accession>A0A0A7ELD4</accession>
<keyword evidence="1" id="KW-1133">Transmembrane helix</keyword>
<dbReference type="EMBL" id="CP009889">
    <property type="protein sequence ID" value="AIY66881.1"/>
    <property type="molecule type" value="Genomic_DNA"/>
</dbReference>
<reference evidence="2 3" key="1">
    <citation type="submission" date="2014-11" db="EMBL/GenBank/DDBJ databases">
        <title>Complete Genome Sequence of Pseudoalteromonas sp. Strain OCN003 Isolated from Kaneohe Bay, Oahu, Hawaii.</title>
        <authorList>
            <person name="Beurmann S."/>
            <person name="Videau P."/>
            <person name="Ushijima B."/>
            <person name="Smith A.M."/>
            <person name="Aeby G.S."/>
            <person name="Callahan S.M."/>
            <person name="Belcaid M."/>
        </authorList>
    </citation>
    <scope>NUCLEOTIDE SEQUENCE [LARGE SCALE GENOMIC DNA]</scope>
    <source>
        <strain evidence="2 3">OCN003</strain>
    </source>
</reference>
<dbReference type="AlphaFoldDB" id="A0A0A7ELD4"/>
<dbReference type="Pfam" id="PF14316">
    <property type="entry name" value="DUF4381"/>
    <property type="match status" value="1"/>
</dbReference>
<evidence type="ECO:0000313" key="3">
    <source>
        <dbReference type="Proteomes" id="UP000030341"/>
    </source>
</evidence>
<protein>
    <recommendedName>
        <fullName evidence="4">DUF4381 domain-containing protein</fullName>
    </recommendedName>
</protein>
<keyword evidence="1" id="KW-0472">Membrane</keyword>
<dbReference type="KEGG" id="pseo:OM33_17445"/>
<name>A0A0A7ELD4_9GAMM</name>
<sequence>MEDLSKLELYQLMDLVKPVTDPEPVSWLPQTYGWLFLVIILCLMLLIRKWQKKRLYLARQHRFQAISLINKLDDNATAIDISTILKRCALYDFSREHIAPLTGDEWASFLNQQAGQPGLFKSFYSYSQEEISALKQSAIHWLTHYEVTQ</sequence>
<keyword evidence="3" id="KW-1185">Reference proteome</keyword>
<organism evidence="2 3">
    <name type="scientific">Pseudoalteromonas piratica</name>
    <dbReference type="NCBI Taxonomy" id="1348114"/>
    <lineage>
        <taxon>Bacteria</taxon>
        <taxon>Pseudomonadati</taxon>
        <taxon>Pseudomonadota</taxon>
        <taxon>Gammaproteobacteria</taxon>
        <taxon>Alteromonadales</taxon>
        <taxon>Pseudoalteromonadaceae</taxon>
        <taxon>Pseudoalteromonas</taxon>
    </lineage>
</organism>
<dbReference type="InterPro" id="IPR025489">
    <property type="entry name" value="DUF4381"/>
</dbReference>
<dbReference type="eggNOG" id="ENOG503336W">
    <property type="taxonomic scope" value="Bacteria"/>
</dbReference>
<dbReference type="RefSeq" id="WP_040135476.1">
    <property type="nucleotide sequence ID" value="NZ_CP009889.1"/>
</dbReference>
<dbReference type="OrthoDB" id="283083at2"/>